<accession>A0ABS7QF23</accession>
<evidence type="ECO:0000256" key="2">
    <source>
        <dbReference type="ARBA" id="ARBA00023002"/>
    </source>
</evidence>
<dbReference type="RefSeq" id="WP_222966693.1">
    <property type="nucleotide sequence ID" value="NZ_JAINZZ010000041.1"/>
</dbReference>
<keyword evidence="3" id="KW-0520">NAD</keyword>
<dbReference type="Gene3D" id="3.40.50.720">
    <property type="entry name" value="NAD(P)-binding Rossmann-like Domain"/>
    <property type="match status" value="1"/>
</dbReference>
<name>A0ABS7QF23_9ACTN</name>
<evidence type="ECO:0000256" key="1">
    <source>
        <dbReference type="ARBA" id="ARBA00009080"/>
    </source>
</evidence>
<organism evidence="6 7">
    <name type="scientific">Actinacidiphila acidipaludis</name>
    <dbReference type="NCBI Taxonomy" id="2873382"/>
    <lineage>
        <taxon>Bacteria</taxon>
        <taxon>Bacillati</taxon>
        <taxon>Actinomycetota</taxon>
        <taxon>Actinomycetes</taxon>
        <taxon>Kitasatosporales</taxon>
        <taxon>Streptomycetaceae</taxon>
        <taxon>Actinacidiphila</taxon>
    </lineage>
</organism>
<dbReference type="EMBL" id="JAINZZ010000041">
    <property type="protein sequence ID" value="MBY8881040.1"/>
    <property type="molecule type" value="Genomic_DNA"/>
</dbReference>
<dbReference type="Proteomes" id="UP000778578">
    <property type="component" value="Unassembled WGS sequence"/>
</dbReference>
<comment type="similarity">
    <text evidence="1">Belongs to the HIBADH-related family.</text>
</comment>
<evidence type="ECO:0000259" key="5">
    <source>
        <dbReference type="Pfam" id="PF14833"/>
    </source>
</evidence>
<reference evidence="6 7" key="1">
    <citation type="submission" date="2021-08" db="EMBL/GenBank/DDBJ databases">
        <title>WGS of actinomycetes from Thailand.</title>
        <authorList>
            <person name="Thawai C."/>
        </authorList>
    </citation>
    <scope>NUCLEOTIDE SEQUENCE [LARGE SCALE GENOMIC DNA]</scope>
    <source>
        <strain evidence="6 7">PLK6-54</strain>
    </source>
</reference>
<sequence length="299" mass="31215">MAHIHLIGLGRMGTPVCGRLTGAGHEVTVSDQNAERDAVARSCGAKWTGTAAAGAAGAEVLLTVLPGPAEVDSAVDDVVLAVLAPGAVWIDLSSNTAEGAEPVRRRARAHGVGVLEAPMGGGPEDAGQGRLRLYVGGEADLLRHHRPLLEHLAPPENIVHTGGHGTGYTVKLLVNLLWFGQAAATAEALLLGRRAGVDLPTLQRAFAGSAAGSDFIRRDLAGLFAGDYLTSYGIDRVHQQLAAVTSMAAALGTPHDLTESVRRLYQETVERFGSADGELLAVALLEERAGFRLRDDPAR</sequence>
<feature type="domain" description="3-hydroxyisobutyrate dehydrogenase-like NAD-binding" evidence="5">
    <location>
        <begin position="165"/>
        <end position="277"/>
    </location>
</feature>
<evidence type="ECO:0000313" key="7">
    <source>
        <dbReference type="Proteomes" id="UP000778578"/>
    </source>
</evidence>
<evidence type="ECO:0000259" key="4">
    <source>
        <dbReference type="Pfam" id="PF03446"/>
    </source>
</evidence>
<dbReference type="SUPFAM" id="SSF51735">
    <property type="entry name" value="NAD(P)-binding Rossmann-fold domains"/>
    <property type="match status" value="1"/>
</dbReference>
<dbReference type="InterPro" id="IPR036291">
    <property type="entry name" value="NAD(P)-bd_dom_sf"/>
</dbReference>
<feature type="domain" description="6-phosphogluconate dehydrogenase NADP-binding" evidence="4">
    <location>
        <begin position="4"/>
        <end position="160"/>
    </location>
</feature>
<dbReference type="Pfam" id="PF14833">
    <property type="entry name" value="NAD_binding_11"/>
    <property type="match status" value="1"/>
</dbReference>
<dbReference type="PANTHER" id="PTHR22981">
    <property type="entry name" value="3-HYDROXYISOBUTYRATE DEHYDROGENASE-RELATED"/>
    <property type="match status" value="1"/>
</dbReference>
<dbReference type="InterPro" id="IPR006115">
    <property type="entry name" value="6PGDH_NADP-bd"/>
</dbReference>
<protein>
    <submittedName>
        <fullName evidence="6">NAD(P)-dependent oxidoreductase</fullName>
    </submittedName>
</protein>
<comment type="caution">
    <text evidence="6">The sequence shown here is derived from an EMBL/GenBank/DDBJ whole genome shotgun (WGS) entry which is preliminary data.</text>
</comment>
<evidence type="ECO:0000313" key="6">
    <source>
        <dbReference type="EMBL" id="MBY8881040.1"/>
    </source>
</evidence>
<dbReference type="Pfam" id="PF03446">
    <property type="entry name" value="NAD_binding_2"/>
    <property type="match status" value="1"/>
</dbReference>
<dbReference type="InterPro" id="IPR029154">
    <property type="entry name" value="HIBADH-like_NADP-bd"/>
</dbReference>
<proteinExistence type="inferred from homology"/>
<dbReference type="SUPFAM" id="SSF48179">
    <property type="entry name" value="6-phosphogluconate dehydrogenase C-terminal domain-like"/>
    <property type="match status" value="1"/>
</dbReference>
<dbReference type="InterPro" id="IPR013328">
    <property type="entry name" value="6PGD_dom2"/>
</dbReference>
<dbReference type="InterPro" id="IPR015815">
    <property type="entry name" value="HIBADH-related"/>
</dbReference>
<keyword evidence="7" id="KW-1185">Reference proteome</keyword>
<keyword evidence="2" id="KW-0560">Oxidoreductase</keyword>
<dbReference type="InterPro" id="IPR008927">
    <property type="entry name" value="6-PGluconate_DH-like_C_sf"/>
</dbReference>
<gene>
    <name evidence="6" type="ORF">K7862_25870</name>
</gene>
<evidence type="ECO:0000256" key="3">
    <source>
        <dbReference type="ARBA" id="ARBA00023027"/>
    </source>
</evidence>
<dbReference type="PIRSF" id="PIRSF000103">
    <property type="entry name" value="HIBADH"/>
    <property type="match status" value="1"/>
</dbReference>
<dbReference type="PANTHER" id="PTHR22981:SF7">
    <property type="entry name" value="3-HYDROXYISOBUTYRATE DEHYDROGENASE, MITOCHONDRIAL"/>
    <property type="match status" value="1"/>
</dbReference>
<dbReference type="Gene3D" id="1.10.1040.10">
    <property type="entry name" value="N-(1-d-carboxylethyl)-l-norvaline Dehydrogenase, domain 2"/>
    <property type="match status" value="1"/>
</dbReference>